<accession>A0A5C3EC16</accession>
<name>A0A5C3EC16_9BASI</name>
<evidence type="ECO:0000313" key="4">
    <source>
        <dbReference type="Proteomes" id="UP000324022"/>
    </source>
</evidence>
<dbReference type="EMBL" id="OOIN01000021">
    <property type="protein sequence ID" value="SPO28162.1"/>
    <property type="molecule type" value="Genomic_DNA"/>
</dbReference>
<evidence type="ECO:0000256" key="1">
    <source>
        <dbReference type="SAM" id="MobiDB-lite"/>
    </source>
</evidence>
<proteinExistence type="predicted"/>
<dbReference type="OrthoDB" id="10693629at2759"/>
<protein>
    <submittedName>
        <fullName evidence="3">Uncharacterized protein</fullName>
    </submittedName>
</protein>
<dbReference type="AlphaFoldDB" id="A0A5C3EC16"/>
<evidence type="ECO:0000313" key="3">
    <source>
        <dbReference type="EMBL" id="SPO28162.1"/>
    </source>
</evidence>
<feature type="compositionally biased region" description="Pro residues" evidence="1">
    <location>
        <begin position="59"/>
        <end position="71"/>
    </location>
</feature>
<dbReference type="Proteomes" id="UP000324022">
    <property type="component" value="Unassembled WGS sequence"/>
</dbReference>
<keyword evidence="2" id="KW-0732">Signal</keyword>
<gene>
    <name evidence="3" type="ORF">UTRI_04548_B</name>
</gene>
<keyword evidence="4" id="KW-1185">Reference proteome</keyword>
<feature type="chain" id="PRO_5023000438" evidence="2">
    <location>
        <begin position="26"/>
        <end position="266"/>
    </location>
</feature>
<reference evidence="3 4" key="1">
    <citation type="submission" date="2018-03" db="EMBL/GenBank/DDBJ databases">
        <authorList>
            <person name="Guldener U."/>
        </authorList>
    </citation>
    <scope>NUCLEOTIDE SEQUENCE [LARGE SCALE GENOMIC DNA]</scope>
    <source>
        <strain evidence="3 4">NBRC100155</strain>
    </source>
</reference>
<evidence type="ECO:0000256" key="2">
    <source>
        <dbReference type="SAM" id="SignalP"/>
    </source>
</evidence>
<feature type="signal peptide" evidence="2">
    <location>
        <begin position="1"/>
        <end position="25"/>
    </location>
</feature>
<sequence length="266" mass="28594">MFGKTRHFALVHLITLSVLASLSLAAPLDTGSQVFPIGPDAPVAPANPVAPADPAVPGRAPPKRNPYIRPPFDPKKLKPIKEYVEYPTGVPVTQPAPRASWWSKWTMPWSPDPNAVPTSTRQVNRLLQNPSAPLDSGRKLILNPVQMKDFNAIRLPGNGFSSAALEGMLEQQQGRQFYAAGENGKVYFVSPNRKAVEVGALTRNSVNYALNKPGIPPTVVTPTVTSSVARAGNQAKSGLGWMERLTQGAKSWFGSAASGLKFLKPV</sequence>
<feature type="compositionally biased region" description="Low complexity" evidence="1">
    <location>
        <begin position="46"/>
        <end position="58"/>
    </location>
</feature>
<organism evidence="3 4">
    <name type="scientific">Ustilago trichophora</name>
    <dbReference type="NCBI Taxonomy" id="86804"/>
    <lineage>
        <taxon>Eukaryota</taxon>
        <taxon>Fungi</taxon>
        <taxon>Dikarya</taxon>
        <taxon>Basidiomycota</taxon>
        <taxon>Ustilaginomycotina</taxon>
        <taxon>Ustilaginomycetes</taxon>
        <taxon>Ustilaginales</taxon>
        <taxon>Ustilaginaceae</taxon>
        <taxon>Ustilago</taxon>
    </lineage>
</organism>
<feature type="region of interest" description="Disordered" evidence="1">
    <location>
        <begin position="46"/>
        <end position="73"/>
    </location>
</feature>